<reference evidence="2" key="1">
    <citation type="journal article" date="2023" name="Front. Plant Sci.">
        <title>Chromosomal-level genome assembly of Melastoma candidum provides insights into trichome evolution.</title>
        <authorList>
            <person name="Zhong Y."/>
            <person name="Wu W."/>
            <person name="Sun C."/>
            <person name="Zou P."/>
            <person name="Liu Y."/>
            <person name="Dai S."/>
            <person name="Zhou R."/>
        </authorList>
    </citation>
    <scope>NUCLEOTIDE SEQUENCE [LARGE SCALE GENOMIC DNA]</scope>
</reference>
<gene>
    <name evidence="1" type="ORF">MLD38_009036</name>
</gene>
<evidence type="ECO:0000313" key="2">
    <source>
        <dbReference type="Proteomes" id="UP001057402"/>
    </source>
</evidence>
<accession>A0ACB9S0L5</accession>
<dbReference type="EMBL" id="CM042882">
    <property type="protein sequence ID" value="KAI4383163.1"/>
    <property type="molecule type" value="Genomic_DNA"/>
</dbReference>
<dbReference type="Proteomes" id="UP001057402">
    <property type="component" value="Chromosome 3"/>
</dbReference>
<keyword evidence="2" id="KW-1185">Reference proteome</keyword>
<evidence type="ECO:0000313" key="1">
    <source>
        <dbReference type="EMBL" id="KAI4383163.1"/>
    </source>
</evidence>
<organism evidence="1 2">
    <name type="scientific">Melastoma candidum</name>
    <dbReference type="NCBI Taxonomy" id="119954"/>
    <lineage>
        <taxon>Eukaryota</taxon>
        <taxon>Viridiplantae</taxon>
        <taxon>Streptophyta</taxon>
        <taxon>Embryophyta</taxon>
        <taxon>Tracheophyta</taxon>
        <taxon>Spermatophyta</taxon>
        <taxon>Magnoliopsida</taxon>
        <taxon>eudicotyledons</taxon>
        <taxon>Gunneridae</taxon>
        <taxon>Pentapetalae</taxon>
        <taxon>rosids</taxon>
        <taxon>malvids</taxon>
        <taxon>Myrtales</taxon>
        <taxon>Melastomataceae</taxon>
        <taxon>Melastomatoideae</taxon>
        <taxon>Melastomateae</taxon>
        <taxon>Melastoma</taxon>
    </lineage>
</organism>
<name>A0ACB9S0L5_9MYRT</name>
<sequence>MLRTYEDIKKESWKSTRWSLLFVLNLVAASFDPLFFYIPIIDDKSKCLKLDRNLGITAISLRFCADIFQLILWLLCNEEQLPKLSGSSIHQRADLMDGIDRPASSLPSADATSRTDEPTSSMRSADATSRQRKHMASLLQFVSVLPLPQVQRVLLWLVLSQL</sequence>
<comment type="caution">
    <text evidence="1">The sequence shown here is derived from an EMBL/GenBank/DDBJ whole genome shotgun (WGS) entry which is preliminary data.</text>
</comment>
<protein>
    <submittedName>
        <fullName evidence="1">Uncharacterized protein</fullName>
    </submittedName>
</protein>
<proteinExistence type="predicted"/>